<dbReference type="PANTHER" id="PTHR10590:SF4">
    <property type="entry name" value="SOLUTE CARRIER FAMILY 28 MEMBER 3"/>
    <property type="match status" value="1"/>
</dbReference>
<dbReference type="RefSeq" id="WP_216457377.1">
    <property type="nucleotide sequence ID" value="NZ_JAHLQL010000004.1"/>
</dbReference>
<dbReference type="InterPro" id="IPR008276">
    <property type="entry name" value="C_nuclsd_transpt"/>
</dbReference>
<feature type="transmembrane region" description="Helical" evidence="7">
    <location>
        <begin position="167"/>
        <end position="187"/>
    </location>
</feature>
<feature type="transmembrane region" description="Helical" evidence="7">
    <location>
        <begin position="247"/>
        <end position="273"/>
    </location>
</feature>
<evidence type="ECO:0000256" key="7">
    <source>
        <dbReference type="SAM" id="Phobius"/>
    </source>
</evidence>
<feature type="transmembrane region" description="Helical" evidence="7">
    <location>
        <begin position="194"/>
        <end position="213"/>
    </location>
</feature>
<feature type="domain" description="Concentrative nucleoside transporter C-terminal" evidence="9">
    <location>
        <begin position="194"/>
        <end position="394"/>
    </location>
</feature>
<keyword evidence="11" id="KW-1185">Reference proteome</keyword>
<feature type="domain" description="Concentrative nucleoside transporter N-terminal" evidence="8">
    <location>
        <begin position="9"/>
        <end position="83"/>
    </location>
</feature>
<evidence type="ECO:0000259" key="8">
    <source>
        <dbReference type="Pfam" id="PF01773"/>
    </source>
</evidence>
<feature type="transmembrane region" description="Helical" evidence="7">
    <location>
        <begin position="92"/>
        <end position="113"/>
    </location>
</feature>
<evidence type="ECO:0000313" key="11">
    <source>
        <dbReference type="Proteomes" id="UP000736583"/>
    </source>
</evidence>
<dbReference type="Pfam" id="PF01773">
    <property type="entry name" value="Nucleos_tra2_N"/>
    <property type="match status" value="1"/>
</dbReference>
<protein>
    <submittedName>
        <fullName evidence="10">NupC/NupG family nucleoside CNT transporter</fullName>
    </submittedName>
</protein>
<dbReference type="InterPro" id="IPR002668">
    <property type="entry name" value="CNT_N_dom"/>
</dbReference>
<feature type="transmembrane region" description="Helical" evidence="7">
    <location>
        <begin position="337"/>
        <end position="362"/>
    </location>
</feature>
<feature type="transmembrane region" description="Helical" evidence="7">
    <location>
        <begin position="34"/>
        <end position="51"/>
    </location>
</feature>
<dbReference type="PANTHER" id="PTHR10590">
    <property type="entry name" value="SODIUM/NUCLEOSIDE COTRANSPORTER"/>
    <property type="match status" value="1"/>
</dbReference>
<keyword evidence="6 7" id="KW-0472">Membrane</keyword>
<feature type="transmembrane region" description="Helical" evidence="7">
    <location>
        <begin position="374"/>
        <end position="396"/>
    </location>
</feature>
<evidence type="ECO:0000256" key="4">
    <source>
        <dbReference type="ARBA" id="ARBA00022692"/>
    </source>
</evidence>
<dbReference type="InterPro" id="IPR011657">
    <property type="entry name" value="CNT_C_dom"/>
</dbReference>
<name>A0ABS6F2X2_9CLOT</name>
<evidence type="ECO:0000256" key="1">
    <source>
        <dbReference type="ARBA" id="ARBA00004651"/>
    </source>
</evidence>
<evidence type="ECO:0000313" key="10">
    <source>
        <dbReference type="EMBL" id="MBU5592623.1"/>
    </source>
</evidence>
<keyword evidence="4 7" id="KW-0812">Transmembrane</keyword>
<evidence type="ECO:0000256" key="5">
    <source>
        <dbReference type="ARBA" id="ARBA00022989"/>
    </source>
</evidence>
<feature type="transmembrane region" description="Helical" evidence="7">
    <location>
        <begin position="6"/>
        <end position="22"/>
    </location>
</feature>
<comment type="similarity">
    <text evidence="2">Belongs to the concentrative nucleoside transporter (CNT) (TC 2.A.41) family.</text>
</comment>
<evidence type="ECO:0000259" key="9">
    <source>
        <dbReference type="Pfam" id="PF07662"/>
    </source>
</evidence>
<gene>
    <name evidence="10" type="ORF">KQI89_12735</name>
</gene>
<feature type="transmembrane region" description="Helical" evidence="7">
    <location>
        <begin position="285"/>
        <end position="304"/>
    </location>
</feature>
<keyword evidence="3" id="KW-1003">Cell membrane</keyword>
<accession>A0ABS6F2X2</accession>
<organism evidence="10 11">
    <name type="scientific">Clostridium simiarum</name>
    <dbReference type="NCBI Taxonomy" id="2841506"/>
    <lineage>
        <taxon>Bacteria</taxon>
        <taxon>Bacillati</taxon>
        <taxon>Bacillota</taxon>
        <taxon>Clostridia</taxon>
        <taxon>Eubacteriales</taxon>
        <taxon>Clostridiaceae</taxon>
        <taxon>Clostridium</taxon>
    </lineage>
</organism>
<dbReference type="Proteomes" id="UP000736583">
    <property type="component" value="Unassembled WGS sequence"/>
</dbReference>
<keyword evidence="5 7" id="KW-1133">Transmembrane helix</keyword>
<reference evidence="10 11" key="1">
    <citation type="submission" date="2021-06" db="EMBL/GenBank/DDBJ databases">
        <authorList>
            <person name="Sun Q."/>
            <person name="Li D."/>
        </authorList>
    </citation>
    <scope>NUCLEOTIDE SEQUENCE [LARGE SCALE GENOMIC DNA]</scope>
    <source>
        <strain evidence="10 11">MSJ-4</strain>
    </source>
</reference>
<dbReference type="Pfam" id="PF07662">
    <property type="entry name" value="Nucleos_tra2_C"/>
    <property type="match status" value="1"/>
</dbReference>
<evidence type="ECO:0000256" key="3">
    <source>
        <dbReference type="ARBA" id="ARBA00022475"/>
    </source>
</evidence>
<sequence length="397" mass="43298">MKFIIAAIAMGVWFLIGWSISLDRKKIKSKMKPILFLLVVQFLLAFVFLNTTFGEVIILKVAAGVQVLFDSASVGVDFVFGGLKNEGVPNQFFLNVIMPMIFISGLVGILNHIKVLPFFINLIGSLLSKVNGLGRLESYNVVAYPFISSGAFISFKDKFATMSNARLFSICLGTISNFGVTVVAAYMQMLSPKYVVIALIMNMIGIFIMSHIVSPFDVDPKEDVFEVADDEENKKPFFTVLGDYMTLGFNIAISIAIMAMGFIGLITLINTIFQGIIGITFQQMLGYLFAPFAFLMGIPGDHIVQAGEIMATKLLSNEFVAIQSFTQIAKTFSERSVAIVSIFCLSFANFAGMGITVGLVGSFDKAKGAVVAKFSLRIMLASTLISMMNATIIGLFI</sequence>
<dbReference type="EMBL" id="JAHLQL010000004">
    <property type="protein sequence ID" value="MBU5592623.1"/>
    <property type="molecule type" value="Genomic_DNA"/>
</dbReference>
<evidence type="ECO:0000256" key="2">
    <source>
        <dbReference type="ARBA" id="ARBA00009033"/>
    </source>
</evidence>
<comment type="subcellular location">
    <subcellularLocation>
        <location evidence="1">Cell membrane</location>
        <topology evidence="1">Multi-pass membrane protein</topology>
    </subcellularLocation>
</comment>
<proteinExistence type="inferred from homology"/>
<comment type="caution">
    <text evidence="10">The sequence shown here is derived from an EMBL/GenBank/DDBJ whole genome shotgun (WGS) entry which is preliminary data.</text>
</comment>
<evidence type="ECO:0000256" key="6">
    <source>
        <dbReference type="ARBA" id="ARBA00023136"/>
    </source>
</evidence>